<dbReference type="AlphaFoldDB" id="A0AAD6J864"/>
<dbReference type="InterPro" id="IPR002347">
    <property type="entry name" value="SDR_fam"/>
</dbReference>
<evidence type="ECO:0008006" key="4">
    <source>
        <dbReference type="Google" id="ProtNLM"/>
    </source>
</evidence>
<keyword evidence="3" id="KW-1185">Reference proteome</keyword>
<dbReference type="Pfam" id="PF00106">
    <property type="entry name" value="adh_short"/>
    <property type="match status" value="2"/>
</dbReference>
<dbReference type="PRINTS" id="PR00081">
    <property type="entry name" value="GDHRDH"/>
</dbReference>
<dbReference type="SUPFAM" id="SSF51735">
    <property type="entry name" value="NAD(P)-binding Rossmann-fold domains"/>
    <property type="match status" value="1"/>
</dbReference>
<name>A0AAD6J864_DREDA</name>
<proteinExistence type="inferred from homology"/>
<gene>
    <name evidence="2" type="ORF">Dda_0765</name>
</gene>
<dbReference type="Proteomes" id="UP001221413">
    <property type="component" value="Unassembled WGS sequence"/>
</dbReference>
<dbReference type="GO" id="GO:0016491">
    <property type="term" value="F:oxidoreductase activity"/>
    <property type="evidence" value="ECO:0007669"/>
    <property type="project" value="TreeGrafter"/>
</dbReference>
<evidence type="ECO:0000313" key="3">
    <source>
        <dbReference type="Proteomes" id="UP001221413"/>
    </source>
</evidence>
<dbReference type="InterPro" id="IPR051468">
    <property type="entry name" value="Fungal_SecMetab_SDRs"/>
</dbReference>
<dbReference type="GO" id="GO:0019748">
    <property type="term" value="P:secondary metabolic process"/>
    <property type="evidence" value="ECO:0007669"/>
    <property type="project" value="TreeGrafter"/>
</dbReference>
<dbReference type="GO" id="GO:0005737">
    <property type="term" value="C:cytoplasm"/>
    <property type="evidence" value="ECO:0007669"/>
    <property type="project" value="TreeGrafter"/>
</dbReference>
<protein>
    <recommendedName>
        <fullName evidence="4">NAD(P)-binding protein</fullName>
    </recommendedName>
</protein>
<organism evidence="2 3">
    <name type="scientific">Drechslerella dactyloides</name>
    <name type="common">Nematode-trapping fungus</name>
    <name type="synonym">Arthrobotrys dactyloides</name>
    <dbReference type="NCBI Taxonomy" id="74499"/>
    <lineage>
        <taxon>Eukaryota</taxon>
        <taxon>Fungi</taxon>
        <taxon>Dikarya</taxon>
        <taxon>Ascomycota</taxon>
        <taxon>Pezizomycotina</taxon>
        <taxon>Orbiliomycetes</taxon>
        <taxon>Orbiliales</taxon>
        <taxon>Orbiliaceae</taxon>
        <taxon>Drechslerella</taxon>
    </lineage>
</organism>
<comment type="similarity">
    <text evidence="1">Belongs to the short-chain dehydrogenases/reductases (SDR) family.</text>
</comment>
<dbReference type="PANTHER" id="PTHR43544:SF32">
    <property type="entry name" value="CHAIN DEHYDROGENASE, PUTATIVE (AFU_ORTHOLOGUE AFUA_5G01530)-RELATED"/>
    <property type="match status" value="1"/>
</dbReference>
<reference evidence="2" key="1">
    <citation type="submission" date="2023-01" db="EMBL/GenBank/DDBJ databases">
        <title>The chitinases involved in constricting ring structure development in the nematode-trapping fungus Drechslerella dactyloides.</title>
        <authorList>
            <person name="Wang R."/>
            <person name="Zhang L."/>
            <person name="Tang P."/>
            <person name="Li S."/>
            <person name="Liang L."/>
        </authorList>
    </citation>
    <scope>NUCLEOTIDE SEQUENCE</scope>
    <source>
        <strain evidence="2">YMF1.00031</strain>
    </source>
</reference>
<dbReference type="EMBL" id="JAQGDS010000001">
    <property type="protein sequence ID" value="KAJ6264616.1"/>
    <property type="molecule type" value="Genomic_DNA"/>
</dbReference>
<evidence type="ECO:0000256" key="1">
    <source>
        <dbReference type="ARBA" id="ARBA00006484"/>
    </source>
</evidence>
<dbReference type="PANTHER" id="PTHR43544">
    <property type="entry name" value="SHORT-CHAIN DEHYDROGENASE/REDUCTASE"/>
    <property type="match status" value="1"/>
</dbReference>
<accession>A0AAD6J864</accession>
<sequence length="256" mass="27618">MASKTIIFITGANTGIGYEAVKAFLSSSTPYHVFVGARNLEKLETAINSFGDTGIHKLVPVQIDLLSDESIVTAFKQVSSEVGYIDVLINNAGAATSAPPSRESFLQDYNVNVAGTYTVTDTFLPLLIKSSAPRLLFLTSGLSSFEEVTKPNPRFPSPPAGWPKAPTPTWVCYIASKAALNMVMINFARILKNDNVKVWCISPGFLATDLGGDRERLKAMGAGDPSLGGTFIKDVVEGARDEDVGKVIRRDMVQPW</sequence>
<comment type="caution">
    <text evidence="2">The sequence shown here is derived from an EMBL/GenBank/DDBJ whole genome shotgun (WGS) entry which is preliminary data.</text>
</comment>
<dbReference type="Gene3D" id="3.40.50.720">
    <property type="entry name" value="NAD(P)-binding Rossmann-like Domain"/>
    <property type="match status" value="1"/>
</dbReference>
<evidence type="ECO:0000313" key="2">
    <source>
        <dbReference type="EMBL" id="KAJ6264616.1"/>
    </source>
</evidence>
<dbReference type="InterPro" id="IPR036291">
    <property type="entry name" value="NAD(P)-bd_dom_sf"/>
</dbReference>